<dbReference type="EMBL" id="JAHRIQ010075834">
    <property type="protein sequence ID" value="MEQ2246094.1"/>
    <property type="molecule type" value="Genomic_DNA"/>
</dbReference>
<name>A0ABV0ULJ2_9TELE</name>
<gene>
    <name evidence="1" type="ORF">ILYODFUR_034668</name>
</gene>
<comment type="caution">
    <text evidence="1">The sequence shown here is derived from an EMBL/GenBank/DDBJ whole genome shotgun (WGS) entry which is preliminary data.</text>
</comment>
<organism evidence="1 2">
    <name type="scientific">Ilyodon furcidens</name>
    <name type="common">goldbreast splitfin</name>
    <dbReference type="NCBI Taxonomy" id="33524"/>
    <lineage>
        <taxon>Eukaryota</taxon>
        <taxon>Metazoa</taxon>
        <taxon>Chordata</taxon>
        <taxon>Craniata</taxon>
        <taxon>Vertebrata</taxon>
        <taxon>Euteleostomi</taxon>
        <taxon>Actinopterygii</taxon>
        <taxon>Neopterygii</taxon>
        <taxon>Teleostei</taxon>
        <taxon>Neoteleostei</taxon>
        <taxon>Acanthomorphata</taxon>
        <taxon>Ovalentaria</taxon>
        <taxon>Atherinomorphae</taxon>
        <taxon>Cyprinodontiformes</taxon>
        <taxon>Goodeidae</taxon>
        <taxon>Ilyodon</taxon>
    </lineage>
</organism>
<proteinExistence type="predicted"/>
<dbReference type="Proteomes" id="UP001482620">
    <property type="component" value="Unassembled WGS sequence"/>
</dbReference>
<accession>A0ABV0ULJ2</accession>
<sequence>MLVLVASIRIRWFQVKISQRPSVAVKGQPDISSLVSWCSNHGYLQKSSSVTAADRPSIRLDPEEAADQINTVNG</sequence>
<reference evidence="1 2" key="1">
    <citation type="submission" date="2021-06" db="EMBL/GenBank/DDBJ databases">
        <authorList>
            <person name="Palmer J.M."/>
        </authorList>
    </citation>
    <scope>NUCLEOTIDE SEQUENCE [LARGE SCALE GENOMIC DNA]</scope>
    <source>
        <strain evidence="2">if_2019</strain>
        <tissue evidence="1">Muscle</tissue>
    </source>
</reference>
<keyword evidence="2" id="KW-1185">Reference proteome</keyword>
<evidence type="ECO:0000313" key="1">
    <source>
        <dbReference type="EMBL" id="MEQ2246094.1"/>
    </source>
</evidence>
<protein>
    <submittedName>
        <fullName evidence="1">Uncharacterized protein</fullName>
    </submittedName>
</protein>
<evidence type="ECO:0000313" key="2">
    <source>
        <dbReference type="Proteomes" id="UP001482620"/>
    </source>
</evidence>